<dbReference type="KEGG" id="pcon:B0A89_13090"/>
<organism evidence="1 2">
    <name type="scientific">Paracoccus contaminans</name>
    <dbReference type="NCBI Taxonomy" id="1945662"/>
    <lineage>
        <taxon>Bacteria</taxon>
        <taxon>Pseudomonadati</taxon>
        <taxon>Pseudomonadota</taxon>
        <taxon>Alphaproteobacteria</taxon>
        <taxon>Rhodobacterales</taxon>
        <taxon>Paracoccaceae</taxon>
        <taxon>Paracoccus</taxon>
    </lineage>
</organism>
<accession>A0A1W6CZX8</accession>
<dbReference type="AlphaFoldDB" id="A0A1W6CZX8"/>
<dbReference type="InterPro" id="IPR011050">
    <property type="entry name" value="Pectin_lyase_fold/virulence"/>
</dbReference>
<dbReference type="Proteomes" id="UP000193017">
    <property type="component" value="Chromosome"/>
</dbReference>
<evidence type="ECO:0000313" key="2">
    <source>
        <dbReference type="Proteomes" id="UP000193017"/>
    </source>
</evidence>
<dbReference type="SUPFAM" id="SSF51126">
    <property type="entry name" value="Pectin lyase-like"/>
    <property type="match status" value="1"/>
</dbReference>
<keyword evidence="2" id="KW-1185">Reference proteome</keyword>
<dbReference type="EMBL" id="CP020612">
    <property type="protein sequence ID" value="ARJ70432.1"/>
    <property type="molecule type" value="Genomic_DNA"/>
</dbReference>
<dbReference type="STRING" id="1945662.B0A89_13090"/>
<name>A0A1W6CZX8_9RHOB</name>
<reference evidence="1 2" key="1">
    <citation type="submission" date="2017-03" db="EMBL/GenBank/DDBJ databases">
        <title>Genome sequence of Paracoccus contaminans isolated from a water microcosm.</title>
        <authorList>
            <person name="Aurass P."/>
            <person name="Karste S."/>
            <person name="Trost E."/>
            <person name="Glaeser S.P."/>
            <person name="Kaempfer P."/>
            <person name="Flieger A."/>
        </authorList>
    </citation>
    <scope>NUCLEOTIDE SEQUENCE [LARGE SCALE GENOMIC DNA]</scope>
    <source>
        <strain evidence="2">RKI 16-01929T\LMG 29738T\CCM 8701T\CIP 111112T</strain>
    </source>
</reference>
<evidence type="ECO:0000313" key="1">
    <source>
        <dbReference type="EMBL" id="ARJ70432.1"/>
    </source>
</evidence>
<proteinExistence type="predicted"/>
<protein>
    <submittedName>
        <fullName evidence="1">Uncharacterized protein</fullName>
    </submittedName>
</protein>
<gene>
    <name evidence="1" type="ORF">B0A89_13090</name>
</gene>
<sequence>MVSTGYPSPVANDLARISADAIAARERAEAASDAAKALVVNQDARLAAIEPNVRPTHRQYGYGDDLTLTPADDWKTIIEVYDGNGVITLADGDYVATRKLTPKGRLIQITGATLGGARVTASWSLGAGTRSVWTGWNWIIPADASLSVRATQAALSMTDMVVDGSSLGLSGVQLFQMIGGDLSFTASARDFEVRLGPGITAGIGIDRGSLKVAGNTTAARVKILDDGSSNQRNCIALNQGSSIEGSGLHIINTAGNKNGIGILARRAATISIQDASSDNRFEGLYRGIIVRQKATAHIAGALFKSCREAARRMEGGQVFYDPTSVSFSGCDALLGDTNPTDGVELELGDITVTPTSDWQSIIESYQGTGTIWLADGTYTATRRLKPRGKPFLRGVTLGGATINANWEFLQGTGARLWEINLVPQDEADLWLRATMAYVDFRDVTIGAANVRFTMAQFASCAFSDIRFAAVLRDLNIDLGQNIGEGWDFDSNTNVKVAANTTDKRVRLLNRVPAGSQRQFWVFDQSRMICDGLNILNPLNVVGGIGISARRHTMLTFQQSEAAVDGPHNRITGQVRAMILRQNSAASFQGTEIKGNDRGIQTQDGGVFTYGGSGLDLSGNTVDHDNINASTGVTQYGLARPMMLAFTSGSTTIPAGSTWYLGLSYAGPGLTFARIRIPRNGVLRNLSVRSSLGPGAGQTFTATVFRSSADTALSATIADSATGGEDLVNFAKVNAGDVICIKIVTSAGAAARGFNATLDLE</sequence>